<comment type="caution">
    <text evidence="2">The sequence shown here is derived from an EMBL/GenBank/DDBJ whole genome shotgun (WGS) entry which is preliminary data.</text>
</comment>
<feature type="compositionally biased region" description="Polar residues" evidence="1">
    <location>
        <begin position="165"/>
        <end position="189"/>
    </location>
</feature>
<evidence type="ECO:0000313" key="2">
    <source>
        <dbReference type="EMBL" id="GJT95628.1"/>
    </source>
</evidence>
<name>A0ABQ5I671_9ASTR</name>
<protein>
    <submittedName>
        <fullName evidence="2">Uncharacterized protein</fullName>
    </submittedName>
</protein>
<reference evidence="2" key="1">
    <citation type="journal article" date="2022" name="Int. J. Mol. Sci.">
        <title>Draft Genome of Tanacetum Coccineum: Genomic Comparison of Closely Related Tanacetum-Family Plants.</title>
        <authorList>
            <person name="Yamashiro T."/>
            <person name="Shiraishi A."/>
            <person name="Nakayama K."/>
            <person name="Satake H."/>
        </authorList>
    </citation>
    <scope>NUCLEOTIDE SEQUENCE</scope>
</reference>
<accession>A0ABQ5I671</accession>
<evidence type="ECO:0000256" key="1">
    <source>
        <dbReference type="SAM" id="MobiDB-lite"/>
    </source>
</evidence>
<keyword evidence="3" id="KW-1185">Reference proteome</keyword>
<feature type="region of interest" description="Disordered" evidence="1">
    <location>
        <begin position="553"/>
        <end position="601"/>
    </location>
</feature>
<dbReference type="Proteomes" id="UP001151760">
    <property type="component" value="Unassembled WGS sequence"/>
</dbReference>
<proteinExistence type="predicted"/>
<evidence type="ECO:0000313" key="3">
    <source>
        <dbReference type="Proteomes" id="UP001151760"/>
    </source>
</evidence>
<feature type="compositionally biased region" description="Basic and acidic residues" evidence="1">
    <location>
        <begin position="562"/>
        <end position="601"/>
    </location>
</feature>
<dbReference type="EMBL" id="BQNB010020407">
    <property type="protein sequence ID" value="GJT95628.1"/>
    <property type="molecule type" value="Genomic_DNA"/>
</dbReference>
<feature type="region of interest" description="Disordered" evidence="1">
    <location>
        <begin position="285"/>
        <end position="312"/>
    </location>
</feature>
<gene>
    <name evidence="2" type="ORF">Tco_1091146</name>
</gene>
<sequence>MADLKFVDQHNMVACLERTKENAEFHRIVDFLTTSSIHYALTVSPTIYASHIEQFWNTANSQTLNDVKQIHATFDGKTVVISESSVRSDLHFNDEDGITCLTNTTIFENLALIGQALQKDTQLPQTSVPIPNVVDEAIFKERDDRVVRAATTAASLDAAQASGNITKTQSTAMSNDPLSQEIGSGVNTSRSDEEKNEQQDLTDFVPPTSHDSPLSGGHTRGSDEGRPNINELMAICSNLSNMVLALEQSKTAQDLVINKLQKKVKRLEKELRARTPGMKLFKIGTSSRKGLDKENVSKQRRKSDKTKPMFKDSNFDVLDDAMENVKGGSTTEQITTAVDTLNTTSFNVSTARPSNGSAASPFTITTRDIFEDEMTTIADTLMAIRSARPRTTSVVICNVKEEPRRATPVPTVQSQDKGKCKMVEPEPTLKNPRKSQIQMDEELAQRLFEEEQAQFEREQRIAKERAAEQEAKDAALIEQIEDARFLVETIAARKKFFAAQRAAEIRNRPPTRTQLRNQMITYLKHIGKYTDNQLKSKCFEEIQKLYKKEQQGINDFVPMSDDSGKKDDSSSKQEESSKNRPRAEHDEESVKKQKLQDDAKKEELRACLDIV</sequence>
<organism evidence="2 3">
    <name type="scientific">Tanacetum coccineum</name>
    <dbReference type="NCBI Taxonomy" id="301880"/>
    <lineage>
        <taxon>Eukaryota</taxon>
        <taxon>Viridiplantae</taxon>
        <taxon>Streptophyta</taxon>
        <taxon>Embryophyta</taxon>
        <taxon>Tracheophyta</taxon>
        <taxon>Spermatophyta</taxon>
        <taxon>Magnoliopsida</taxon>
        <taxon>eudicotyledons</taxon>
        <taxon>Gunneridae</taxon>
        <taxon>Pentapetalae</taxon>
        <taxon>asterids</taxon>
        <taxon>campanulids</taxon>
        <taxon>Asterales</taxon>
        <taxon>Asteraceae</taxon>
        <taxon>Asteroideae</taxon>
        <taxon>Anthemideae</taxon>
        <taxon>Anthemidinae</taxon>
        <taxon>Tanacetum</taxon>
    </lineage>
</organism>
<feature type="region of interest" description="Disordered" evidence="1">
    <location>
        <begin position="165"/>
        <end position="227"/>
    </location>
</feature>
<feature type="region of interest" description="Disordered" evidence="1">
    <location>
        <begin position="406"/>
        <end position="435"/>
    </location>
</feature>
<reference evidence="2" key="2">
    <citation type="submission" date="2022-01" db="EMBL/GenBank/DDBJ databases">
        <authorList>
            <person name="Yamashiro T."/>
            <person name="Shiraishi A."/>
            <person name="Satake H."/>
            <person name="Nakayama K."/>
        </authorList>
    </citation>
    <scope>NUCLEOTIDE SEQUENCE</scope>
</reference>